<organism evidence="3 4">
    <name type="scientific">Gnomoniopsis smithogilvyi</name>
    <dbReference type="NCBI Taxonomy" id="1191159"/>
    <lineage>
        <taxon>Eukaryota</taxon>
        <taxon>Fungi</taxon>
        <taxon>Dikarya</taxon>
        <taxon>Ascomycota</taxon>
        <taxon>Pezizomycotina</taxon>
        <taxon>Sordariomycetes</taxon>
        <taxon>Sordariomycetidae</taxon>
        <taxon>Diaporthales</taxon>
        <taxon>Gnomoniaceae</taxon>
        <taxon>Gnomoniopsis</taxon>
    </lineage>
</organism>
<dbReference type="InterPro" id="IPR036047">
    <property type="entry name" value="F-box-like_dom_sf"/>
</dbReference>
<dbReference type="EMBL" id="JAPEVB010000002">
    <property type="protein sequence ID" value="KAJ4394306.1"/>
    <property type="molecule type" value="Genomic_DNA"/>
</dbReference>
<dbReference type="InterPro" id="IPR001810">
    <property type="entry name" value="F-box_dom"/>
</dbReference>
<evidence type="ECO:0000256" key="1">
    <source>
        <dbReference type="SAM" id="MobiDB-lite"/>
    </source>
</evidence>
<sequence length="545" mass="63271">MEPLHITEFASKRYYEKLQQLPKQHEQVQDESLVVDGCSSKFILPIRQAEHHSPETLPKHTDQLRSDREKEKERRGLFGRLRPSKTSATTPESIPVRRPSVTSIAPATAVAASPAVKRKSIPFDQLFWALPNELQIQIIASLPLSDVLNLRLASRSWHSMVTMNEVPIVRYQLEFEVPAYAKRLYPITEASEYSLHYLCGLWNRLHVAAKLSRRMCDWCTKEIFLKTTKDQVASFAGQRERMYRRLIPLLFTIFHFFEHYRKLNIQYIQEHGYGVERTPYTIHPIESQIMKMYDDRTLLQVHQVFPMVVSSFLRRLRPPSYVGRLERTVRGYLREKPTDEVNMAVLSLGGLRQVLRFWEVKGYNTRIGMVEAWYNDVKGVKEPAKSVEMTNKEVKSRRGIMSLGRKKSSWQVRDAAKAEDMPPLPHRGSLDRVPSRNSTFEPSSLVFQTSLAAGMPMNRLEQDQYRALLSDLPALQRVWVLTAESLILDRKIVERSLDIKRNTQVIVDLIKEDGVVEEDLWWYSMSPTQSIRPPLMEAIEEDPIE</sequence>
<keyword evidence="4" id="KW-1185">Reference proteome</keyword>
<protein>
    <recommendedName>
        <fullName evidence="2">F-box domain-containing protein</fullName>
    </recommendedName>
</protein>
<dbReference type="SUPFAM" id="SSF81383">
    <property type="entry name" value="F-box domain"/>
    <property type="match status" value="1"/>
</dbReference>
<reference evidence="3" key="1">
    <citation type="submission" date="2022-10" db="EMBL/GenBank/DDBJ databases">
        <title>Tapping the CABI collections for fungal endophytes: first genome assemblies for Collariella, Neodidymelliopsis, Ascochyta clinopodiicola, Didymella pomorum, Didymosphaeria variabile, Neocosmospora piperis and Neocucurbitaria cava.</title>
        <authorList>
            <person name="Hill R."/>
        </authorList>
    </citation>
    <scope>NUCLEOTIDE SEQUENCE</scope>
    <source>
        <strain evidence="3">IMI 355082</strain>
    </source>
</reference>
<evidence type="ECO:0000313" key="4">
    <source>
        <dbReference type="Proteomes" id="UP001140453"/>
    </source>
</evidence>
<gene>
    <name evidence="3" type="ORF">N0V93_003523</name>
</gene>
<feature type="domain" description="F-box" evidence="2">
    <location>
        <begin position="124"/>
        <end position="166"/>
    </location>
</feature>
<dbReference type="OrthoDB" id="5396937at2759"/>
<dbReference type="Pfam" id="PF00646">
    <property type="entry name" value="F-box"/>
    <property type="match status" value="1"/>
</dbReference>
<evidence type="ECO:0000259" key="2">
    <source>
        <dbReference type="PROSITE" id="PS50181"/>
    </source>
</evidence>
<feature type="region of interest" description="Disordered" evidence="1">
    <location>
        <begin position="49"/>
        <end position="95"/>
    </location>
</feature>
<name>A0A9W8YYV0_9PEZI</name>
<dbReference type="PROSITE" id="PS50181">
    <property type="entry name" value="FBOX"/>
    <property type="match status" value="1"/>
</dbReference>
<accession>A0A9W8YYV0</accession>
<feature type="compositionally biased region" description="Basic and acidic residues" evidence="1">
    <location>
        <begin position="49"/>
        <end position="76"/>
    </location>
</feature>
<dbReference type="Proteomes" id="UP001140453">
    <property type="component" value="Unassembled WGS sequence"/>
</dbReference>
<comment type="caution">
    <text evidence="3">The sequence shown here is derived from an EMBL/GenBank/DDBJ whole genome shotgun (WGS) entry which is preliminary data.</text>
</comment>
<feature type="region of interest" description="Disordered" evidence="1">
    <location>
        <begin position="415"/>
        <end position="437"/>
    </location>
</feature>
<proteinExistence type="predicted"/>
<evidence type="ECO:0000313" key="3">
    <source>
        <dbReference type="EMBL" id="KAJ4394306.1"/>
    </source>
</evidence>
<dbReference type="AlphaFoldDB" id="A0A9W8YYV0"/>
<dbReference type="SMART" id="SM00256">
    <property type="entry name" value="FBOX"/>
    <property type="match status" value="1"/>
</dbReference>